<dbReference type="InterPro" id="IPR002881">
    <property type="entry name" value="DUF58"/>
</dbReference>
<dbReference type="Pfam" id="PF01882">
    <property type="entry name" value="DUF58"/>
    <property type="match status" value="1"/>
</dbReference>
<protein>
    <submittedName>
        <fullName evidence="3">Putative MEMBRANE PROTEIN</fullName>
    </submittedName>
</protein>
<dbReference type="OrthoDB" id="9776116at2"/>
<organism evidence="3 4">
    <name type="scientific">Labilithrix luteola</name>
    <dbReference type="NCBI Taxonomy" id="1391654"/>
    <lineage>
        <taxon>Bacteria</taxon>
        <taxon>Pseudomonadati</taxon>
        <taxon>Myxococcota</taxon>
        <taxon>Polyangia</taxon>
        <taxon>Polyangiales</taxon>
        <taxon>Labilitrichaceae</taxon>
        <taxon>Labilithrix</taxon>
    </lineage>
</organism>
<evidence type="ECO:0000259" key="2">
    <source>
        <dbReference type="Pfam" id="PF01882"/>
    </source>
</evidence>
<dbReference type="PANTHER" id="PTHR33608">
    <property type="entry name" value="BLL2464 PROTEIN"/>
    <property type="match status" value="1"/>
</dbReference>
<evidence type="ECO:0000256" key="1">
    <source>
        <dbReference type="SAM" id="MobiDB-lite"/>
    </source>
</evidence>
<evidence type="ECO:0000313" key="4">
    <source>
        <dbReference type="Proteomes" id="UP000064967"/>
    </source>
</evidence>
<feature type="region of interest" description="Disordered" evidence="1">
    <location>
        <begin position="521"/>
        <end position="548"/>
    </location>
</feature>
<evidence type="ECO:0000313" key="3">
    <source>
        <dbReference type="EMBL" id="AKU99454.1"/>
    </source>
</evidence>
<dbReference type="KEGG" id="llu:AKJ09_06118"/>
<name>A0A0K1Q249_9BACT</name>
<proteinExistence type="predicted"/>
<feature type="domain" description="DUF58" evidence="2">
    <location>
        <begin position="210"/>
        <end position="322"/>
    </location>
</feature>
<dbReference type="AlphaFoldDB" id="A0A0K1Q249"/>
<dbReference type="STRING" id="1391654.AKJ09_06118"/>
<dbReference type="PANTHER" id="PTHR33608:SF6">
    <property type="entry name" value="BLL2464 PROTEIN"/>
    <property type="match status" value="1"/>
</dbReference>
<keyword evidence="4" id="KW-1185">Reference proteome</keyword>
<gene>
    <name evidence="3" type="ORF">AKJ09_06118</name>
</gene>
<sequence>MQLHPTRATFQVALAGAALVAVGVAEKVAPAVAFGGAMILAVTLGRALAMSTVTRIRASGFEMVWSTSKRVTKASRDVEIVLEAELRNRGFDDARGVNLRPVASSMLDVTVHPQTLDLPATSKVRFEMRVKPKRVGRWGIHGIALEVRGTPLGGEGLYEVPLMFANPHGVEVMPKPLLVMLQTARGGRARRTAEAGRPTPLAGEGEQLKELRERMPGDAFKHIAWKASARRGQLLVREMERDERDIVWLAIDASVELWAGALGTAPLDLAIDELGGVAARHLAKGDSVGLVVFASRMRTWLAPSNGPAQASRIVAALASAASMVDADRSELDEAELAQRVAEHLRPLDPRALTDVPRGNLEALSMRAESMRARAPFAPRLPQSTSPREQRFRHYLASFGVEVPPRAEGERERAESQLAELLGKMLQDKKTRPSIVHIWAPPPSASSPVPRAVRRLRAAHAEVRWTLPVFDASLERPRHEGSPTVEDVVFDAVRLRVKASQHRAETIMRGLGVRTRARAIQKPLPHAPTDEPNEDLELTERITERQHSE</sequence>
<accession>A0A0K1Q249</accession>
<feature type="compositionally biased region" description="Basic and acidic residues" evidence="1">
    <location>
        <begin position="537"/>
        <end position="548"/>
    </location>
</feature>
<dbReference type="EMBL" id="CP012333">
    <property type="protein sequence ID" value="AKU99454.1"/>
    <property type="molecule type" value="Genomic_DNA"/>
</dbReference>
<dbReference type="RefSeq" id="WP_146650907.1">
    <property type="nucleotide sequence ID" value="NZ_CP012333.1"/>
</dbReference>
<dbReference type="Proteomes" id="UP000064967">
    <property type="component" value="Chromosome"/>
</dbReference>
<reference evidence="3 4" key="1">
    <citation type="submission" date="2015-08" db="EMBL/GenBank/DDBJ databases">
        <authorList>
            <person name="Babu N.S."/>
            <person name="Beckwith C.J."/>
            <person name="Beseler K.G."/>
            <person name="Brison A."/>
            <person name="Carone J.V."/>
            <person name="Caskin T.P."/>
            <person name="Diamond M."/>
            <person name="Durham M.E."/>
            <person name="Foxe J.M."/>
            <person name="Go M."/>
            <person name="Henderson B.A."/>
            <person name="Jones I.B."/>
            <person name="McGettigan J.A."/>
            <person name="Micheletti S.J."/>
            <person name="Nasrallah M.E."/>
            <person name="Ortiz D."/>
            <person name="Piller C.R."/>
            <person name="Privatt S.R."/>
            <person name="Schneider S.L."/>
            <person name="Sharp S."/>
            <person name="Smith T.C."/>
            <person name="Stanton J.D."/>
            <person name="Ullery H.E."/>
            <person name="Wilson R.J."/>
            <person name="Serrano M.G."/>
            <person name="Buck G."/>
            <person name="Lee V."/>
            <person name="Wang Y."/>
            <person name="Carvalho R."/>
            <person name="Voegtly L."/>
            <person name="Shi R."/>
            <person name="Duckworth R."/>
            <person name="Johnson A."/>
            <person name="Loviza R."/>
            <person name="Walstead R."/>
            <person name="Shah Z."/>
            <person name="Kiflezghi M."/>
            <person name="Wade K."/>
            <person name="Ball S.L."/>
            <person name="Bradley K.W."/>
            <person name="Asai D.J."/>
            <person name="Bowman C.A."/>
            <person name="Russell D.A."/>
            <person name="Pope W.H."/>
            <person name="Jacobs-Sera D."/>
            <person name="Hendrix R.W."/>
            <person name="Hatfull G.F."/>
        </authorList>
    </citation>
    <scope>NUCLEOTIDE SEQUENCE [LARGE SCALE GENOMIC DNA]</scope>
    <source>
        <strain evidence="3 4">DSM 27648</strain>
    </source>
</reference>